<feature type="compositionally biased region" description="Basic and acidic residues" evidence="1">
    <location>
        <begin position="68"/>
        <end position="95"/>
    </location>
</feature>
<dbReference type="AlphaFoldDB" id="A0AAD6VLN3"/>
<reference evidence="2" key="1">
    <citation type="submission" date="2023-03" db="EMBL/GenBank/DDBJ databases">
        <title>Massive genome expansion in bonnet fungi (Mycena s.s.) driven by repeated elements and novel gene families across ecological guilds.</title>
        <authorList>
            <consortium name="Lawrence Berkeley National Laboratory"/>
            <person name="Harder C.B."/>
            <person name="Miyauchi S."/>
            <person name="Viragh M."/>
            <person name="Kuo A."/>
            <person name="Thoen E."/>
            <person name="Andreopoulos B."/>
            <person name="Lu D."/>
            <person name="Skrede I."/>
            <person name="Drula E."/>
            <person name="Henrissat B."/>
            <person name="Morin E."/>
            <person name="Kohler A."/>
            <person name="Barry K."/>
            <person name="LaButti K."/>
            <person name="Morin E."/>
            <person name="Salamov A."/>
            <person name="Lipzen A."/>
            <person name="Mereny Z."/>
            <person name="Hegedus B."/>
            <person name="Baldrian P."/>
            <person name="Stursova M."/>
            <person name="Weitz H."/>
            <person name="Taylor A."/>
            <person name="Grigoriev I.V."/>
            <person name="Nagy L.G."/>
            <person name="Martin F."/>
            <person name="Kauserud H."/>
        </authorList>
    </citation>
    <scope>NUCLEOTIDE SEQUENCE</scope>
    <source>
        <strain evidence="2">9144</strain>
    </source>
</reference>
<keyword evidence="3" id="KW-1185">Reference proteome</keyword>
<dbReference type="Proteomes" id="UP001219525">
    <property type="component" value="Unassembled WGS sequence"/>
</dbReference>
<dbReference type="EMBL" id="JARJCW010000021">
    <property type="protein sequence ID" value="KAJ7213535.1"/>
    <property type="molecule type" value="Genomic_DNA"/>
</dbReference>
<evidence type="ECO:0000256" key="1">
    <source>
        <dbReference type="SAM" id="MobiDB-lite"/>
    </source>
</evidence>
<protein>
    <submittedName>
        <fullName evidence="2">Uncharacterized protein</fullName>
    </submittedName>
</protein>
<sequence>MSQTERAGRKQTQGSEDRGWLHRARMSSRGVVGVPRSKRGDAGRLKPALSGWHGAWWPCGRRAQPHLGVDRSTDAPERKGRSEVQDDKTPRRSNDTDGPGRGVNDHQLIPPLAPSPEALNSDGGREVKPGKPGSANARPKRVGGPPGGRSKIKRDGRGARV</sequence>
<gene>
    <name evidence="2" type="ORF">GGX14DRAFT_393031</name>
</gene>
<name>A0AAD6VLN3_9AGAR</name>
<proteinExistence type="predicted"/>
<feature type="compositionally biased region" description="Polar residues" evidence="1">
    <location>
        <begin position="1"/>
        <end position="14"/>
    </location>
</feature>
<evidence type="ECO:0000313" key="3">
    <source>
        <dbReference type="Proteomes" id="UP001219525"/>
    </source>
</evidence>
<comment type="caution">
    <text evidence="2">The sequence shown here is derived from an EMBL/GenBank/DDBJ whole genome shotgun (WGS) entry which is preliminary data.</text>
</comment>
<organism evidence="2 3">
    <name type="scientific">Mycena pura</name>
    <dbReference type="NCBI Taxonomy" id="153505"/>
    <lineage>
        <taxon>Eukaryota</taxon>
        <taxon>Fungi</taxon>
        <taxon>Dikarya</taxon>
        <taxon>Basidiomycota</taxon>
        <taxon>Agaricomycotina</taxon>
        <taxon>Agaricomycetes</taxon>
        <taxon>Agaricomycetidae</taxon>
        <taxon>Agaricales</taxon>
        <taxon>Marasmiineae</taxon>
        <taxon>Mycenaceae</taxon>
        <taxon>Mycena</taxon>
    </lineage>
</organism>
<feature type="region of interest" description="Disordered" evidence="1">
    <location>
        <begin position="1"/>
        <end position="161"/>
    </location>
</feature>
<accession>A0AAD6VLN3</accession>
<evidence type="ECO:0000313" key="2">
    <source>
        <dbReference type="EMBL" id="KAJ7213535.1"/>
    </source>
</evidence>